<keyword evidence="3" id="KW-1185">Reference proteome</keyword>
<dbReference type="InterPro" id="IPR037126">
    <property type="entry name" value="PdaC/RsiV-like_sf"/>
</dbReference>
<protein>
    <recommendedName>
        <fullName evidence="1">DUF3298 domain-containing protein</fullName>
    </recommendedName>
</protein>
<sequence>MVFYNNYNGNGYLCYGCPCSGNCSYVRKYHDENYFSRKDVFSASIELSEQKLSPSNFSIVYPFIPNIQKDKTIEKINNYIIDEVDKLFRSQVLLPEKLDFNDVMGTYEVVLNKNGVLSILFSMYTYVKKAAHGFTAYSSLTLNVETGEVYSFSDLFNSKMNYISFLNEIAKNYIKKNDIVLINEYNGIVPNQQYYLTPDALVIYYQVYDYTPYYYGLFKIEIPYDKITNLLTPISPINKILVGGSKK</sequence>
<dbReference type="InterPro" id="IPR021729">
    <property type="entry name" value="DUF3298"/>
</dbReference>
<evidence type="ECO:0000313" key="3">
    <source>
        <dbReference type="Proteomes" id="UP000184080"/>
    </source>
</evidence>
<dbReference type="RefSeq" id="WP_083599812.1">
    <property type="nucleotide sequence ID" value="NZ_FQZO01000002.1"/>
</dbReference>
<dbReference type="AlphaFoldDB" id="A0A1M6FCY7"/>
<dbReference type="STRING" id="1121298.SAMN05444401_1895"/>
<gene>
    <name evidence="2" type="ORF">SAMN05444401_1895</name>
</gene>
<feature type="domain" description="DUF3298" evidence="1">
    <location>
        <begin position="153"/>
        <end position="225"/>
    </location>
</feature>
<reference evidence="2 3" key="1">
    <citation type="submission" date="2016-11" db="EMBL/GenBank/DDBJ databases">
        <authorList>
            <person name="Jaros S."/>
            <person name="Januszkiewicz K."/>
            <person name="Wedrychowicz H."/>
        </authorList>
    </citation>
    <scope>NUCLEOTIDE SEQUENCE [LARGE SCALE GENOMIC DNA]</scope>
    <source>
        <strain evidence="2 3">DSM 21864</strain>
    </source>
</reference>
<dbReference type="Gene3D" id="3.30.565.40">
    <property type="entry name" value="Fervidobacterium nodosum Rt17-B1 like"/>
    <property type="match status" value="1"/>
</dbReference>
<proteinExistence type="predicted"/>
<dbReference type="Gene3D" id="3.90.640.20">
    <property type="entry name" value="Heat-shock cognate protein, ATPase"/>
    <property type="match status" value="1"/>
</dbReference>
<name>A0A1M6FCY7_9CLOT</name>
<evidence type="ECO:0000259" key="1">
    <source>
        <dbReference type="Pfam" id="PF11738"/>
    </source>
</evidence>
<dbReference type="Proteomes" id="UP000184080">
    <property type="component" value="Unassembled WGS sequence"/>
</dbReference>
<dbReference type="OrthoDB" id="5637at2"/>
<dbReference type="Pfam" id="PF11738">
    <property type="entry name" value="DUF3298"/>
    <property type="match status" value="1"/>
</dbReference>
<dbReference type="EMBL" id="FQZO01000002">
    <property type="protein sequence ID" value="SHI95532.1"/>
    <property type="molecule type" value="Genomic_DNA"/>
</dbReference>
<organism evidence="2 3">
    <name type="scientific">Clostridium amylolyticum</name>
    <dbReference type="NCBI Taxonomy" id="1121298"/>
    <lineage>
        <taxon>Bacteria</taxon>
        <taxon>Bacillati</taxon>
        <taxon>Bacillota</taxon>
        <taxon>Clostridia</taxon>
        <taxon>Eubacteriales</taxon>
        <taxon>Clostridiaceae</taxon>
        <taxon>Clostridium</taxon>
    </lineage>
</organism>
<evidence type="ECO:0000313" key="2">
    <source>
        <dbReference type="EMBL" id="SHI95532.1"/>
    </source>
</evidence>
<accession>A0A1M6FCY7</accession>